<feature type="transmembrane region" description="Helical" evidence="5">
    <location>
        <begin position="358"/>
        <end position="375"/>
    </location>
</feature>
<evidence type="ECO:0000256" key="1">
    <source>
        <dbReference type="ARBA" id="ARBA00004141"/>
    </source>
</evidence>
<dbReference type="InterPro" id="IPR051533">
    <property type="entry name" value="WaaL-like"/>
</dbReference>
<feature type="domain" description="O-antigen ligase-related" evidence="6">
    <location>
        <begin position="184"/>
        <end position="336"/>
    </location>
</feature>
<keyword evidence="3 5" id="KW-1133">Transmembrane helix</keyword>
<dbReference type="Proteomes" id="UP000519004">
    <property type="component" value="Unassembled WGS sequence"/>
</dbReference>
<comment type="subcellular location">
    <subcellularLocation>
        <location evidence="1">Membrane</location>
        <topology evidence="1">Multi-pass membrane protein</topology>
    </subcellularLocation>
</comment>
<keyword evidence="8" id="KW-1185">Reference proteome</keyword>
<organism evidence="7 8">
    <name type="scientific">Rehaibacterium terrae</name>
    <dbReference type="NCBI Taxonomy" id="1341696"/>
    <lineage>
        <taxon>Bacteria</taxon>
        <taxon>Pseudomonadati</taxon>
        <taxon>Pseudomonadota</taxon>
        <taxon>Gammaproteobacteria</taxon>
        <taxon>Lysobacterales</taxon>
        <taxon>Lysobacteraceae</taxon>
        <taxon>Rehaibacterium</taxon>
    </lineage>
</organism>
<dbReference type="Pfam" id="PF04932">
    <property type="entry name" value="Wzy_C"/>
    <property type="match status" value="1"/>
</dbReference>
<feature type="transmembrane region" description="Helical" evidence="5">
    <location>
        <begin position="381"/>
        <end position="399"/>
    </location>
</feature>
<dbReference type="AlphaFoldDB" id="A0A7W7XYK7"/>
<dbReference type="GO" id="GO:0016874">
    <property type="term" value="F:ligase activity"/>
    <property type="evidence" value="ECO:0007669"/>
    <property type="project" value="UniProtKB-KW"/>
</dbReference>
<evidence type="ECO:0000313" key="7">
    <source>
        <dbReference type="EMBL" id="MBB5014819.1"/>
    </source>
</evidence>
<reference evidence="7 8" key="1">
    <citation type="submission" date="2020-08" db="EMBL/GenBank/DDBJ databases">
        <title>Genomic Encyclopedia of Type Strains, Phase IV (KMG-IV): sequencing the most valuable type-strain genomes for metagenomic binning, comparative biology and taxonomic classification.</title>
        <authorList>
            <person name="Goeker M."/>
        </authorList>
    </citation>
    <scope>NUCLEOTIDE SEQUENCE [LARGE SCALE GENOMIC DNA]</scope>
    <source>
        <strain evidence="7 8">DSM 25897</strain>
    </source>
</reference>
<comment type="caution">
    <text evidence="7">The sequence shown here is derived from an EMBL/GenBank/DDBJ whole genome shotgun (WGS) entry which is preliminary data.</text>
</comment>
<gene>
    <name evidence="7" type="ORF">HNQ58_000695</name>
</gene>
<evidence type="ECO:0000256" key="5">
    <source>
        <dbReference type="SAM" id="Phobius"/>
    </source>
</evidence>
<dbReference type="EMBL" id="JACHHX010000003">
    <property type="protein sequence ID" value="MBB5014819.1"/>
    <property type="molecule type" value="Genomic_DNA"/>
</dbReference>
<accession>A0A7W7XYK7</accession>
<feature type="transmembrane region" description="Helical" evidence="5">
    <location>
        <begin position="328"/>
        <end position="346"/>
    </location>
</feature>
<evidence type="ECO:0000256" key="3">
    <source>
        <dbReference type="ARBA" id="ARBA00022989"/>
    </source>
</evidence>
<evidence type="ECO:0000259" key="6">
    <source>
        <dbReference type="Pfam" id="PF04932"/>
    </source>
</evidence>
<dbReference type="PANTHER" id="PTHR37422">
    <property type="entry name" value="TEICHURONIC ACID BIOSYNTHESIS PROTEIN TUAE"/>
    <property type="match status" value="1"/>
</dbReference>
<dbReference type="RefSeq" id="WP_183947388.1">
    <property type="nucleotide sequence ID" value="NZ_JACHHX010000003.1"/>
</dbReference>
<proteinExistence type="predicted"/>
<evidence type="ECO:0000256" key="4">
    <source>
        <dbReference type="ARBA" id="ARBA00023136"/>
    </source>
</evidence>
<feature type="transmembrane region" description="Helical" evidence="5">
    <location>
        <begin position="56"/>
        <end position="76"/>
    </location>
</feature>
<feature type="transmembrane region" description="Helical" evidence="5">
    <location>
        <begin position="88"/>
        <end position="107"/>
    </location>
</feature>
<feature type="transmembrane region" description="Helical" evidence="5">
    <location>
        <begin position="221"/>
        <end position="240"/>
    </location>
</feature>
<name>A0A7W7XYK7_9GAMM</name>
<dbReference type="PANTHER" id="PTHR37422:SF21">
    <property type="entry name" value="EXOQ-LIKE PROTEIN"/>
    <property type="match status" value="1"/>
</dbReference>
<sequence length="401" mass="42458">MNASPAEHAPRWPAWTLLAFVALWPTGAPAEAVLVLGGLAALLALASRRAALAPEAMALCSLFFLAYWLPQLFSAVDALDARRAWHEVIVDLRYLPFLWLAALAVATPRLRRLTFSGLAAIATLWCLDGLVQAVTGFSLGGESSVRLTGIFGAHNPKLGLVLAALSPFTLYAAHARYGRLGWSAAALALIVVVMLAGARAGWLMLALALSATGWRIFGLRGVLLGGAVAAVLAVGAGALFSERLAERLERTAAVFDGAAGGLDHALSGRLVIWEAALRMLADYPVNGVGVRGYRVAYPDYAPHVEQAWGEGEALHAHQWLLEVAAETGLLGLALWFAGIAFGLRAWRRAEAAARARARAPALALVLVLFPLNTHLAVYSTFWGGTVLLLAGLYAGALLARR</sequence>
<keyword evidence="7" id="KW-0436">Ligase</keyword>
<dbReference type="InterPro" id="IPR007016">
    <property type="entry name" value="O-antigen_ligase-rel_domated"/>
</dbReference>
<protein>
    <submittedName>
        <fullName evidence="7">O-antigen ligase</fullName>
    </submittedName>
</protein>
<evidence type="ECO:0000256" key="2">
    <source>
        <dbReference type="ARBA" id="ARBA00022692"/>
    </source>
</evidence>
<keyword evidence="4 5" id="KW-0472">Membrane</keyword>
<keyword evidence="2 5" id="KW-0812">Transmembrane</keyword>
<evidence type="ECO:0000313" key="8">
    <source>
        <dbReference type="Proteomes" id="UP000519004"/>
    </source>
</evidence>
<feature type="transmembrane region" description="Helical" evidence="5">
    <location>
        <begin position="183"/>
        <end position="209"/>
    </location>
</feature>
<feature type="transmembrane region" description="Helical" evidence="5">
    <location>
        <begin position="113"/>
        <end position="137"/>
    </location>
</feature>
<dbReference type="GO" id="GO:0016020">
    <property type="term" value="C:membrane"/>
    <property type="evidence" value="ECO:0007669"/>
    <property type="project" value="UniProtKB-SubCell"/>
</dbReference>